<dbReference type="EMBL" id="CACTIH010002037">
    <property type="protein sequence ID" value="CAA2972068.1"/>
    <property type="molecule type" value="Genomic_DNA"/>
</dbReference>
<sequence>VVTPQGHVQNYRNPHLGTLPTQLAIPSVTSPVVHSVASTVVQPIFIENSAPPSITTSLLSPSQTTIHVFSAHTNPLAHDMTQQLHVLDTI</sequence>
<name>A0A8S0R1T7_OLEEU</name>
<organism evidence="1 2">
    <name type="scientific">Olea europaea subsp. europaea</name>
    <dbReference type="NCBI Taxonomy" id="158383"/>
    <lineage>
        <taxon>Eukaryota</taxon>
        <taxon>Viridiplantae</taxon>
        <taxon>Streptophyta</taxon>
        <taxon>Embryophyta</taxon>
        <taxon>Tracheophyta</taxon>
        <taxon>Spermatophyta</taxon>
        <taxon>Magnoliopsida</taxon>
        <taxon>eudicotyledons</taxon>
        <taxon>Gunneridae</taxon>
        <taxon>Pentapetalae</taxon>
        <taxon>asterids</taxon>
        <taxon>lamiids</taxon>
        <taxon>Lamiales</taxon>
        <taxon>Oleaceae</taxon>
        <taxon>Oleeae</taxon>
        <taxon>Olea</taxon>
    </lineage>
</organism>
<protein>
    <submittedName>
        <fullName evidence="1">Uncharacterized protein</fullName>
    </submittedName>
</protein>
<feature type="non-terminal residue" evidence="1">
    <location>
        <position position="1"/>
    </location>
</feature>
<keyword evidence="2" id="KW-1185">Reference proteome</keyword>
<dbReference type="AlphaFoldDB" id="A0A8S0R1T7"/>
<dbReference type="Proteomes" id="UP000594638">
    <property type="component" value="Unassembled WGS sequence"/>
</dbReference>
<gene>
    <name evidence="1" type="ORF">OLEA9_A039204</name>
</gene>
<dbReference type="Gramene" id="OE9A039204T1">
    <property type="protein sequence ID" value="OE9A039204C1"/>
    <property type="gene ID" value="OE9A039204"/>
</dbReference>
<accession>A0A8S0R1T7</accession>
<reference evidence="1 2" key="1">
    <citation type="submission" date="2019-12" db="EMBL/GenBank/DDBJ databases">
        <authorList>
            <person name="Alioto T."/>
            <person name="Alioto T."/>
            <person name="Gomez Garrido J."/>
        </authorList>
    </citation>
    <scope>NUCLEOTIDE SEQUENCE [LARGE SCALE GENOMIC DNA]</scope>
</reference>
<comment type="caution">
    <text evidence="1">The sequence shown here is derived from an EMBL/GenBank/DDBJ whole genome shotgun (WGS) entry which is preliminary data.</text>
</comment>
<evidence type="ECO:0000313" key="2">
    <source>
        <dbReference type="Proteomes" id="UP000594638"/>
    </source>
</evidence>
<evidence type="ECO:0000313" key="1">
    <source>
        <dbReference type="EMBL" id="CAA2972068.1"/>
    </source>
</evidence>
<proteinExistence type="predicted"/>
<feature type="non-terminal residue" evidence="1">
    <location>
        <position position="90"/>
    </location>
</feature>